<reference evidence="2 3" key="1">
    <citation type="journal article" date="2019" name="Nat. Ecol. Evol.">
        <title>Megaphylogeny resolves global patterns of mushroom evolution.</title>
        <authorList>
            <person name="Varga T."/>
            <person name="Krizsan K."/>
            <person name="Foldi C."/>
            <person name="Dima B."/>
            <person name="Sanchez-Garcia M."/>
            <person name="Sanchez-Ramirez S."/>
            <person name="Szollosi G.J."/>
            <person name="Szarkandi J.G."/>
            <person name="Papp V."/>
            <person name="Albert L."/>
            <person name="Andreopoulos W."/>
            <person name="Angelini C."/>
            <person name="Antonin V."/>
            <person name="Barry K.W."/>
            <person name="Bougher N.L."/>
            <person name="Buchanan P."/>
            <person name="Buyck B."/>
            <person name="Bense V."/>
            <person name="Catcheside P."/>
            <person name="Chovatia M."/>
            <person name="Cooper J."/>
            <person name="Damon W."/>
            <person name="Desjardin D."/>
            <person name="Finy P."/>
            <person name="Geml J."/>
            <person name="Haridas S."/>
            <person name="Hughes K."/>
            <person name="Justo A."/>
            <person name="Karasinski D."/>
            <person name="Kautmanova I."/>
            <person name="Kiss B."/>
            <person name="Kocsube S."/>
            <person name="Kotiranta H."/>
            <person name="LaButti K.M."/>
            <person name="Lechner B.E."/>
            <person name="Liimatainen K."/>
            <person name="Lipzen A."/>
            <person name="Lukacs Z."/>
            <person name="Mihaltcheva S."/>
            <person name="Morgado L.N."/>
            <person name="Niskanen T."/>
            <person name="Noordeloos M.E."/>
            <person name="Ohm R.A."/>
            <person name="Ortiz-Santana B."/>
            <person name="Ovrebo C."/>
            <person name="Racz N."/>
            <person name="Riley R."/>
            <person name="Savchenko A."/>
            <person name="Shiryaev A."/>
            <person name="Soop K."/>
            <person name="Spirin V."/>
            <person name="Szebenyi C."/>
            <person name="Tomsovsky M."/>
            <person name="Tulloss R.E."/>
            <person name="Uehling J."/>
            <person name="Grigoriev I.V."/>
            <person name="Vagvolgyi C."/>
            <person name="Papp T."/>
            <person name="Martin F.M."/>
            <person name="Miettinen O."/>
            <person name="Hibbett D.S."/>
            <person name="Nagy L.G."/>
        </authorList>
    </citation>
    <scope>NUCLEOTIDE SEQUENCE [LARGE SCALE GENOMIC DNA]</scope>
    <source>
        <strain evidence="2 3">CBS 962.96</strain>
    </source>
</reference>
<sequence length="348" mass="39065">MHELTSNEHTAPDDLFLERFEAFMAKSLAEIRAFSERENMSFEKTRKRVAQWHSKYLFQLPQSHSTDASNPIENDRLPETRSILMQASYILENLCEVAGIESFLLAVDPHDPGNESFLGGSVIGREFWRGFRNGGEHGARTFKQYCLKTKPGLDMVVGPASTSEAAGQDMRTLTSKESAKSIKLELYESVRNALRVACGIRNAEMKWTNPDRLHAYGVYLVGWPEDIPKQNPSTLKLCQNRRLLGLLESGQMKFMRIATSATEVPPMHSSPEPGSSSAADDESDNFNSWIQFDDNSSGQQSNTMKSLAQVPSIVNQESMSSSENPPRPPKRPRIHEQLPRSELADEET</sequence>
<dbReference type="EMBL" id="ML179069">
    <property type="protein sequence ID" value="THV03249.1"/>
    <property type="molecule type" value="Genomic_DNA"/>
</dbReference>
<dbReference type="AlphaFoldDB" id="A0A4S8ML73"/>
<feature type="compositionally biased region" description="Polar residues" evidence="1">
    <location>
        <begin position="285"/>
        <end position="306"/>
    </location>
</feature>
<dbReference type="OrthoDB" id="3223825at2759"/>
<protein>
    <submittedName>
        <fullName evidence="2">Uncharacterized protein</fullName>
    </submittedName>
</protein>
<accession>A0A4S8ML73</accession>
<feature type="region of interest" description="Disordered" evidence="1">
    <location>
        <begin position="261"/>
        <end position="348"/>
    </location>
</feature>
<gene>
    <name evidence="2" type="ORF">K435DRAFT_775126</name>
</gene>
<proteinExistence type="predicted"/>
<evidence type="ECO:0000313" key="2">
    <source>
        <dbReference type="EMBL" id="THV03249.1"/>
    </source>
</evidence>
<dbReference type="Proteomes" id="UP000297245">
    <property type="component" value="Unassembled WGS sequence"/>
</dbReference>
<organism evidence="2 3">
    <name type="scientific">Dendrothele bispora (strain CBS 962.96)</name>
    <dbReference type="NCBI Taxonomy" id="1314807"/>
    <lineage>
        <taxon>Eukaryota</taxon>
        <taxon>Fungi</taxon>
        <taxon>Dikarya</taxon>
        <taxon>Basidiomycota</taxon>
        <taxon>Agaricomycotina</taxon>
        <taxon>Agaricomycetes</taxon>
        <taxon>Agaricomycetidae</taxon>
        <taxon>Agaricales</taxon>
        <taxon>Agaricales incertae sedis</taxon>
        <taxon>Dendrothele</taxon>
    </lineage>
</organism>
<feature type="compositionally biased region" description="Polar residues" evidence="1">
    <location>
        <begin position="312"/>
        <end position="324"/>
    </location>
</feature>
<evidence type="ECO:0000256" key="1">
    <source>
        <dbReference type="SAM" id="MobiDB-lite"/>
    </source>
</evidence>
<keyword evidence="3" id="KW-1185">Reference proteome</keyword>
<feature type="compositionally biased region" description="Basic and acidic residues" evidence="1">
    <location>
        <begin position="334"/>
        <end position="348"/>
    </location>
</feature>
<name>A0A4S8ML73_DENBC</name>
<evidence type="ECO:0000313" key="3">
    <source>
        <dbReference type="Proteomes" id="UP000297245"/>
    </source>
</evidence>